<keyword evidence="3" id="KW-1185">Reference proteome</keyword>
<evidence type="ECO:0000313" key="3">
    <source>
        <dbReference type="Proteomes" id="UP000007151"/>
    </source>
</evidence>
<feature type="domain" description="HTH merR-type" evidence="1">
    <location>
        <begin position="1"/>
        <end position="14"/>
    </location>
</feature>
<proteinExistence type="predicted"/>
<sequence>METSLSEICELLGDRIERYNRRKRKSNVSNNRVKKLKFSKLVSPVSSSTPIDIKSKPQEAAHAVNCSDVESPRSSVSVTYLHTLRGNQNGRCVRRTLNIQPKKLTFDIEED</sequence>
<dbReference type="InParanoid" id="A0A212ET03"/>
<dbReference type="InterPro" id="IPR000551">
    <property type="entry name" value="MerR-type_HTH_dom"/>
</dbReference>
<dbReference type="GO" id="GO:0006355">
    <property type="term" value="P:regulation of DNA-templated transcription"/>
    <property type="evidence" value="ECO:0007669"/>
    <property type="project" value="InterPro"/>
</dbReference>
<protein>
    <recommendedName>
        <fullName evidence="1">HTH merR-type domain-containing protein</fullName>
    </recommendedName>
</protein>
<dbReference type="GO" id="GO:0003677">
    <property type="term" value="F:DNA binding"/>
    <property type="evidence" value="ECO:0007669"/>
    <property type="project" value="InterPro"/>
</dbReference>
<evidence type="ECO:0000259" key="1">
    <source>
        <dbReference type="PROSITE" id="PS50937"/>
    </source>
</evidence>
<comment type="caution">
    <text evidence="2">The sequence shown here is derived from an EMBL/GenBank/DDBJ whole genome shotgun (WGS) entry which is preliminary data.</text>
</comment>
<accession>A0A212ET03</accession>
<reference evidence="2 3" key="1">
    <citation type="journal article" date="2011" name="Cell">
        <title>The monarch butterfly genome yields insights into long-distance migration.</title>
        <authorList>
            <person name="Zhan S."/>
            <person name="Merlin C."/>
            <person name="Boore J.L."/>
            <person name="Reppert S.M."/>
        </authorList>
    </citation>
    <scope>NUCLEOTIDE SEQUENCE [LARGE SCALE GENOMIC DNA]</scope>
    <source>
        <strain evidence="2">F-2</strain>
    </source>
</reference>
<gene>
    <name evidence="2" type="ORF">KGM_201914</name>
</gene>
<evidence type="ECO:0000313" key="2">
    <source>
        <dbReference type="EMBL" id="OWR44625.1"/>
    </source>
</evidence>
<dbReference type="Proteomes" id="UP000007151">
    <property type="component" value="Unassembled WGS sequence"/>
</dbReference>
<name>A0A212ET03_DANPL</name>
<dbReference type="PROSITE" id="PS50937">
    <property type="entry name" value="HTH_MERR_2"/>
    <property type="match status" value="1"/>
</dbReference>
<dbReference type="KEGG" id="dpl:KGM_201914"/>
<organism evidence="2 3">
    <name type="scientific">Danaus plexippus plexippus</name>
    <dbReference type="NCBI Taxonomy" id="278856"/>
    <lineage>
        <taxon>Eukaryota</taxon>
        <taxon>Metazoa</taxon>
        <taxon>Ecdysozoa</taxon>
        <taxon>Arthropoda</taxon>
        <taxon>Hexapoda</taxon>
        <taxon>Insecta</taxon>
        <taxon>Pterygota</taxon>
        <taxon>Neoptera</taxon>
        <taxon>Endopterygota</taxon>
        <taxon>Lepidoptera</taxon>
        <taxon>Glossata</taxon>
        <taxon>Ditrysia</taxon>
        <taxon>Papilionoidea</taxon>
        <taxon>Nymphalidae</taxon>
        <taxon>Danainae</taxon>
        <taxon>Danaini</taxon>
        <taxon>Danaina</taxon>
        <taxon>Danaus</taxon>
        <taxon>Danaus</taxon>
    </lineage>
</organism>
<dbReference type="AlphaFoldDB" id="A0A212ET03"/>
<dbReference type="EMBL" id="AGBW02012668">
    <property type="protein sequence ID" value="OWR44625.1"/>
    <property type="molecule type" value="Genomic_DNA"/>
</dbReference>